<evidence type="ECO:0000256" key="1">
    <source>
        <dbReference type="ARBA" id="ARBA00004141"/>
    </source>
</evidence>
<reference evidence="7" key="1">
    <citation type="submission" date="2019-08" db="EMBL/GenBank/DDBJ databases">
        <authorList>
            <person name="Kucharzyk K."/>
            <person name="Murdoch R.W."/>
            <person name="Higgins S."/>
            <person name="Loffler F."/>
        </authorList>
    </citation>
    <scope>NUCLEOTIDE SEQUENCE</scope>
</reference>
<dbReference type="InterPro" id="IPR036640">
    <property type="entry name" value="ABC1_TM_sf"/>
</dbReference>
<dbReference type="EMBL" id="VSSQ01006251">
    <property type="protein sequence ID" value="MPM32052.1"/>
    <property type="molecule type" value="Genomic_DNA"/>
</dbReference>
<dbReference type="GO" id="GO:0015421">
    <property type="term" value="F:ABC-type oligopeptide transporter activity"/>
    <property type="evidence" value="ECO:0007669"/>
    <property type="project" value="TreeGrafter"/>
</dbReference>
<evidence type="ECO:0000259" key="6">
    <source>
        <dbReference type="PROSITE" id="PS50929"/>
    </source>
</evidence>
<keyword evidence="3 5" id="KW-1133">Transmembrane helix</keyword>
<keyword evidence="4 5" id="KW-0472">Membrane</keyword>
<evidence type="ECO:0000256" key="2">
    <source>
        <dbReference type="ARBA" id="ARBA00022692"/>
    </source>
</evidence>
<evidence type="ECO:0000256" key="5">
    <source>
        <dbReference type="SAM" id="Phobius"/>
    </source>
</evidence>
<feature type="transmembrane region" description="Helical" evidence="5">
    <location>
        <begin position="157"/>
        <end position="181"/>
    </location>
</feature>
<name>A0A644YU12_9ZZZZ</name>
<dbReference type="AlphaFoldDB" id="A0A644YU12"/>
<feature type="transmembrane region" description="Helical" evidence="5">
    <location>
        <begin position="133"/>
        <end position="151"/>
    </location>
</feature>
<dbReference type="Pfam" id="PF00664">
    <property type="entry name" value="ABC_membrane"/>
    <property type="match status" value="1"/>
</dbReference>
<gene>
    <name evidence="7" type="ORF">SDC9_78610</name>
</gene>
<dbReference type="Gene3D" id="1.20.1560.10">
    <property type="entry name" value="ABC transporter type 1, transmembrane domain"/>
    <property type="match status" value="1"/>
</dbReference>
<dbReference type="InterPro" id="IPR011527">
    <property type="entry name" value="ABC1_TM_dom"/>
</dbReference>
<dbReference type="GO" id="GO:0016020">
    <property type="term" value="C:membrane"/>
    <property type="evidence" value="ECO:0007669"/>
    <property type="project" value="UniProtKB-SubCell"/>
</dbReference>
<proteinExistence type="predicted"/>
<comment type="subcellular location">
    <subcellularLocation>
        <location evidence="1">Membrane</location>
        <topology evidence="1">Multi-pass membrane protein</topology>
    </subcellularLocation>
</comment>
<dbReference type="GO" id="GO:0005524">
    <property type="term" value="F:ATP binding"/>
    <property type="evidence" value="ECO:0007669"/>
    <property type="project" value="UniProtKB-KW"/>
</dbReference>
<keyword evidence="7" id="KW-0547">Nucleotide-binding</keyword>
<dbReference type="PROSITE" id="PS50929">
    <property type="entry name" value="ABC_TM1F"/>
    <property type="match status" value="1"/>
</dbReference>
<dbReference type="PANTHER" id="PTHR43394:SF1">
    <property type="entry name" value="ATP-BINDING CASSETTE SUB-FAMILY B MEMBER 10, MITOCHONDRIAL"/>
    <property type="match status" value="1"/>
</dbReference>
<protein>
    <submittedName>
        <fullName evidence="7">Putative ABC transporter ATP-binding protein</fullName>
    </submittedName>
</protein>
<keyword evidence="7" id="KW-0067">ATP-binding</keyword>
<feature type="transmembrane region" description="Helical" evidence="5">
    <location>
        <begin position="237"/>
        <end position="257"/>
    </location>
</feature>
<dbReference type="InterPro" id="IPR039421">
    <property type="entry name" value="Type_1_exporter"/>
</dbReference>
<evidence type="ECO:0000256" key="3">
    <source>
        <dbReference type="ARBA" id="ARBA00022989"/>
    </source>
</evidence>
<evidence type="ECO:0000313" key="7">
    <source>
        <dbReference type="EMBL" id="MPM32052.1"/>
    </source>
</evidence>
<evidence type="ECO:0000256" key="4">
    <source>
        <dbReference type="ARBA" id="ARBA00023136"/>
    </source>
</evidence>
<feature type="domain" description="ABC transmembrane type-1" evidence="6">
    <location>
        <begin position="32"/>
        <end position="257"/>
    </location>
</feature>
<feature type="transmembrane region" description="Helical" evidence="5">
    <location>
        <begin position="52"/>
        <end position="71"/>
    </location>
</feature>
<keyword evidence="2 5" id="KW-0812">Transmembrane</keyword>
<comment type="caution">
    <text evidence="7">The sequence shown here is derived from an EMBL/GenBank/DDBJ whole genome shotgun (WGS) entry which is preliminary data.</text>
</comment>
<organism evidence="7">
    <name type="scientific">bioreactor metagenome</name>
    <dbReference type="NCBI Taxonomy" id="1076179"/>
    <lineage>
        <taxon>unclassified sequences</taxon>
        <taxon>metagenomes</taxon>
        <taxon>ecological metagenomes</taxon>
    </lineage>
</organism>
<dbReference type="PANTHER" id="PTHR43394">
    <property type="entry name" value="ATP-DEPENDENT PERMEASE MDL1, MITOCHONDRIAL"/>
    <property type="match status" value="1"/>
</dbReference>
<accession>A0A644YU12</accession>
<dbReference type="SUPFAM" id="SSF90123">
    <property type="entry name" value="ABC transporter transmembrane region"/>
    <property type="match status" value="1"/>
</dbReference>
<feature type="transmembrane region" description="Helical" evidence="5">
    <location>
        <begin position="21"/>
        <end position="40"/>
    </location>
</feature>
<sequence length="262" mass="29804">MIKTLMKSIREYKRPSIITPLYITLEIILECLLPLVMANLIDKMTGSSMIPIIRYGIMLIIMAMLSLLFGYMSGRIGATASCGFAKNLRQDVFFKIQDFSFSDIDKFSTSSLVTRMTTDVTNVQNAYQMIIRIAVRTPLMLIFSVIGSLTISVKMSLIFLIMIPFVAAALFSIVFTVFPIFKRIFKKYDAMNNSVQENIQGIRVVKSFVREDYEREKFQKAAADVCKEFTLAERIIALNNPILMFCISLAIFLVSLIEQRLS</sequence>
<dbReference type="CDD" id="cd18548">
    <property type="entry name" value="ABC_6TM_Tm287_like"/>
    <property type="match status" value="1"/>
</dbReference>